<gene>
    <name evidence="1" type="ORF">SHERM_12651</name>
</gene>
<evidence type="ECO:0000313" key="1">
    <source>
        <dbReference type="EMBL" id="CAA0811715.1"/>
    </source>
</evidence>
<comment type="caution">
    <text evidence="1">The sequence shown here is derived from an EMBL/GenBank/DDBJ whole genome shotgun (WGS) entry which is preliminary data.</text>
</comment>
<dbReference type="PANTHER" id="PTHR48235">
    <property type="entry name" value="OS01G0916700 PROTEIN"/>
    <property type="match status" value="1"/>
</dbReference>
<reference evidence="1" key="1">
    <citation type="submission" date="2019-12" db="EMBL/GenBank/DDBJ databases">
        <authorList>
            <person name="Scholes J."/>
        </authorList>
    </citation>
    <scope>NUCLEOTIDE SEQUENCE</scope>
</reference>
<proteinExistence type="predicted"/>
<protein>
    <submittedName>
        <fullName evidence="1">Uncharacterized protein</fullName>
    </submittedName>
</protein>
<evidence type="ECO:0000313" key="2">
    <source>
        <dbReference type="Proteomes" id="UP001153555"/>
    </source>
</evidence>
<dbReference type="EMBL" id="CACSLK010009328">
    <property type="protein sequence ID" value="CAA0811715.1"/>
    <property type="molecule type" value="Genomic_DNA"/>
</dbReference>
<name>A0A9N7MS30_STRHE</name>
<sequence length="229" mass="25304">MGSNGIGNIPNSLRDYHRGGGNHHHHFFFISPLCPFHHSILHPKNHSPLCNFSTCYSASPNPHLNFPCTHRHEEFDASKLIEDETKELEIEQDDEPIFVLTDEWKDLFAKSEAKRRLGQELEEEFPQAAINISRVLGSLDQFGFSSDHLGDGLQFITTTLTLGVGRGFELVDWTRMDSGFAVGSSGSTEALDAGGFGLAGNVSFAGKMAGIHGGRRWCTFGLEDESGRR</sequence>
<dbReference type="AlphaFoldDB" id="A0A9N7MS30"/>
<organism evidence="1 2">
    <name type="scientific">Striga hermonthica</name>
    <name type="common">Purple witchweed</name>
    <name type="synonym">Buchnera hermonthica</name>
    <dbReference type="NCBI Taxonomy" id="68872"/>
    <lineage>
        <taxon>Eukaryota</taxon>
        <taxon>Viridiplantae</taxon>
        <taxon>Streptophyta</taxon>
        <taxon>Embryophyta</taxon>
        <taxon>Tracheophyta</taxon>
        <taxon>Spermatophyta</taxon>
        <taxon>Magnoliopsida</taxon>
        <taxon>eudicotyledons</taxon>
        <taxon>Gunneridae</taxon>
        <taxon>Pentapetalae</taxon>
        <taxon>asterids</taxon>
        <taxon>lamiids</taxon>
        <taxon>Lamiales</taxon>
        <taxon>Orobanchaceae</taxon>
        <taxon>Buchnereae</taxon>
        <taxon>Striga</taxon>
    </lineage>
</organism>
<dbReference type="PANTHER" id="PTHR48235:SF1">
    <property type="entry name" value="OS01G0916700 PROTEIN"/>
    <property type="match status" value="1"/>
</dbReference>
<keyword evidence="2" id="KW-1185">Reference proteome</keyword>
<dbReference type="Proteomes" id="UP001153555">
    <property type="component" value="Unassembled WGS sequence"/>
</dbReference>
<dbReference type="OrthoDB" id="1931495at2759"/>
<accession>A0A9N7MS30</accession>